<sequence length="260" mass="29711">MKYEDYFSLFLSIEDELTKFLSVIDYSDKHKNIYSPKLVLLLLQACPIIESYLVKMATSSLSVKHSDLWNCDIKTKIWDKRDRKQELKVDGNGNRSIGNFPKFACVNAELFNLQNRRVTFYHSANFQGKEKGQFTDYQPFGSLKEMLPHNHSDYSSAKAHYPKGYSTPVWWTSYNKVKHDFGLAKDSHVNYTNVIEAITGLFCVLVYCEPCIEALAQEGYFRDGIVKTKFFEAFVDDTNPHSLSGEIEVSSFIAASGGIN</sequence>
<evidence type="ECO:0000313" key="1">
    <source>
        <dbReference type="EMBL" id="PYE54008.1"/>
    </source>
</evidence>
<dbReference type="Proteomes" id="UP000247584">
    <property type="component" value="Unassembled WGS sequence"/>
</dbReference>
<evidence type="ECO:0000313" key="2">
    <source>
        <dbReference type="Proteomes" id="UP000247584"/>
    </source>
</evidence>
<reference evidence="1 2" key="1">
    <citation type="submission" date="2018-06" db="EMBL/GenBank/DDBJ databases">
        <title>Genomic Encyclopedia of Type Strains, Phase III (KMG-III): the genomes of soil and plant-associated and newly described type strains.</title>
        <authorList>
            <person name="Whitman W."/>
        </authorList>
    </citation>
    <scope>NUCLEOTIDE SEQUENCE [LARGE SCALE GENOMIC DNA]</scope>
    <source>
        <strain evidence="1 2">JC5</strain>
    </source>
</reference>
<keyword evidence="2" id="KW-1185">Reference proteome</keyword>
<gene>
    <name evidence="1" type="ORF">C8J23_15313</name>
</gene>
<protein>
    <submittedName>
        <fullName evidence="1">Uncharacterized protein</fullName>
    </submittedName>
</protein>
<comment type="caution">
    <text evidence="1">The sequence shown here is derived from an EMBL/GenBank/DDBJ whole genome shotgun (WGS) entry which is preliminary data.</text>
</comment>
<organism evidence="1 2">
    <name type="scientific">Shewanella chilikensis</name>
    <dbReference type="NCBI Taxonomy" id="558541"/>
    <lineage>
        <taxon>Bacteria</taxon>
        <taxon>Pseudomonadati</taxon>
        <taxon>Pseudomonadota</taxon>
        <taxon>Gammaproteobacteria</taxon>
        <taxon>Alteromonadales</taxon>
        <taxon>Shewanellaceae</taxon>
        <taxon>Shewanella</taxon>
    </lineage>
</organism>
<name>A0ABX5PHW8_9GAMM</name>
<accession>A0ABX5PHW8</accession>
<dbReference type="EMBL" id="QJSY01000053">
    <property type="protein sequence ID" value="PYE54008.1"/>
    <property type="molecule type" value="Genomic_DNA"/>
</dbReference>
<proteinExistence type="predicted"/>
<dbReference type="RefSeq" id="WP_101056750.1">
    <property type="nucleotide sequence ID" value="NZ_BMXX01000023.1"/>
</dbReference>